<dbReference type="AlphaFoldDB" id="A0A0L0BS48"/>
<feature type="compositionally biased region" description="Polar residues" evidence="1">
    <location>
        <begin position="1067"/>
        <end position="1093"/>
    </location>
</feature>
<evidence type="ECO:0000256" key="1">
    <source>
        <dbReference type="SAM" id="MobiDB-lite"/>
    </source>
</evidence>
<feature type="region of interest" description="Disordered" evidence="1">
    <location>
        <begin position="404"/>
        <end position="425"/>
    </location>
</feature>
<gene>
    <name evidence="2" type="ORF">FF38_14231</name>
</gene>
<feature type="region of interest" description="Disordered" evidence="1">
    <location>
        <begin position="457"/>
        <end position="482"/>
    </location>
</feature>
<protein>
    <submittedName>
        <fullName evidence="2">Uncharacterized protein</fullName>
    </submittedName>
</protein>
<proteinExistence type="predicted"/>
<feature type="compositionally biased region" description="Polar residues" evidence="1">
    <location>
        <begin position="1012"/>
        <end position="1028"/>
    </location>
</feature>
<sequence length="1221" mass="138425">MTTNTTTTTTITNTDTTTITTTMTTLTNTTTCTDNKTLVNDTETGSLKYNNTLTNNNNNNALTQINQNNTPQTDDTVKDLKHPKKDIENPENVLNLDTVTATQCIEEKNQSLLKINSSITTNTNTNCKDDNLVSLDIDLDKLSYNNHINNSNLDLVQDNNKLINLNKDTELLTTFSEEFTNVENKNFKDIFGETSNENTLNLTLDKELCRTAPQNLQISVVESFLDSESYKLLQKLPINNPFYRFHKQSNSFREMRTKKTSFNFLTNIRKFKSDTDLCQTQVKAANENSFYFKNNIVVVANQCKKNNSNNTTTITRNQKLDLKFSRQQFNKLQNHHNVQNTSSSPLVGHQTLAQQANATMMLIKPTNDFNNSTVITNPFSIFHDDESHLTLTVDKRLRCASSASRRLIRKPTGTNSSSTSSAGSITLQQSKPFASQQQLNNYHYLYGVPIKKFERQDFPPVTETGTRTKKSKMSSSSSSSSVFKQISLRKMSKTASASTTNIHVPLSGPQLKRLKISYPNHTQPINPTSTPQHVHSHNKNTYFSRLQAKTRQGLQKLKDKCKQFNTVGSQRSHLGRHHNSSSFKTMSKVESFRFISDRDNIRNYETRCMAAYHQDHKQKQGTLYKTYKSELDLSKNLNYLEAYLNQNFEQQQSAQSVGRAQGQKIRRAFHQISDTTAKHKRNNSNCSSEQETPKKLNFSKNNYENVQSLPFNKSDSLSSSDYASVFSANCGEDVVVGHLKNDKTDLSSPHKLRYEHPKMSEFVYDSKNMKLKLNKSSEVDKMKELHHNLVEAEDEEVEDNELVFKQELLRICQTKDAYHYEEEFPLDIPEDDEDELACNNIRILINNSEDFERSPEEDWYMQRSENDNLSEVAFYQSLNEQQLYEERQLNYDPFIAHLHADLYPFNSETEDEKQLLSSSSSLQRSQRLSHSLKYDYPPTSTDLNNKSLHLQDYKTAAENAQLMQSLYKTYQTQTQPKTSTTLSNSSSSTSSIHQQLTQNTTAVNTQTKYKLNNHNSLKTPTNATPTFSNNTTPTITNANTNLHQLPGRRTSTSSSDNFDSFISSRSYQHTKIPSKRSSFTQYQQRSPLTATQPQMNALNYYGVSSSNDTYSIPFKLQSSSSSSNHSSKLSNSSSNSTTSSSHTNPLIIPSAHINSLASATAQTSAGAQINLSKLYNNQNASSSSNTTTSSSTIITNIVPGTGQSLLYNQEKRDKFILEYEC</sequence>
<dbReference type="EMBL" id="JRES01001565">
    <property type="protein sequence ID" value="KNC22054.1"/>
    <property type="molecule type" value="Genomic_DNA"/>
</dbReference>
<feature type="region of interest" description="Disordered" evidence="1">
    <location>
        <begin position="1116"/>
        <end position="1143"/>
    </location>
</feature>
<name>A0A0L0BS48_LUCCU</name>
<organism evidence="2 3">
    <name type="scientific">Lucilia cuprina</name>
    <name type="common">Green bottle fly</name>
    <name type="synonym">Australian sheep blowfly</name>
    <dbReference type="NCBI Taxonomy" id="7375"/>
    <lineage>
        <taxon>Eukaryota</taxon>
        <taxon>Metazoa</taxon>
        <taxon>Ecdysozoa</taxon>
        <taxon>Arthropoda</taxon>
        <taxon>Hexapoda</taxon>
        <taxon>Insecta</taxon>
        <taxon>Pterygota</taxon>
        <taxon>Neoptera</taxon>
        <taxon>Endopterygota</taxon>
        <taxon>Diptera</taxon>
        <taxon>Brachycera</taxon>
        <taxon>Muscomorpha</taxon>
        <taxon>Oestroidea</taxon>
        <taxon>Calliphoridae</taxon>
        <taxon>Luciliinae</taxon>
        <taxon>Lucilia</taxon>
    </lineage>
</organism>
<dbReference type="Proteomes" id="UP000037069">
    <property type="component" value="Unassembled WGS sequence"/>
</dbReference>
<reference evidence="2 3" key="1">
    <citation type="journal article" date="2015" name="Nat. Commun.">
        <title>Lucilia cuprina genome unlocks parasitic fly biology to underpin future interventions.</title>
        <authorList>
            <person name="Anstead C.A."/>
            <person name="Korhonen P.K."/>
            <person name="Young N.D."/>
            <person name="Hall R.S."/>
            <person name="Jex A.R."/>
            <person name="Murali S.C."/>
            <person name="Hughes D.S."/>
            <person name="Lee S.F."/>
            <person name="Perry T."/>
            <person name="Stroehlein A.J."/>
            <person name="Ansell B.R."/>
            <person name="Breugelmans B."/>
            <person name="Hofmann A."/>
            <person name="Qu J."/>
            <person name="Dugan S."/>
            <person name="Lee S.L."/>
            <person name="Chao H."/>
            <person name="Dinh H."/>
            <person name="Han Y."/>
            <person name="Doddapaneni H.V."/>
            <person name="Worley K.C."/>
            <person name="Muzny D.M."/>
            <person name="Ioannidis P."/>
            <person name="Waterhouse R.M."/>
            <person name="Zdobnov E.M."/>
            <person name="James P.J."/>
            <person name="Bagnall N.H."/>
            <person name="Kotze A.C."/>
            <person name="Gibbs R.A."/>
            <person name="Richards S."/>
            <person name="Batterham P."/>
            <person name="Gasser R.B."/>
        </authorList>
    </citation>
    <scope>NUCLEOTIDE SEQUENCE [LARGE SCALE GENOMIC DNA]</scope>
    <source>
        <strain evidence="2 3">LS</strain>
        <tissue evidence="2">Full body</tissue>
    </source>
</reference>
<evidence type="ECO:0000313" key="3">
    <source>
        <dbReference type="Proteomes" id="UP000037069"/>
    </source>
</evidence>
<feature type="region of interest" description="Disordered" evidence="1">
    <location>
        <begin position="974"/>
        <end position="1000"/>
    </location>
</feature>
<comment type="caution">
    <text evidence="2">The sequence shown here is derived from an EMBL/GenBank/DDBJ whole genome shotgun (WGS) entry which is preliminary data.</text>
</comment>
<feature type="compositionally biased region" description="Low complexity" evidence="1">
    <location>
        <begin position="412"/>
        <end position="425"/>
    </location>
</feature>
<feature type="compositionally biased region" description="Low complexity" evidence="1">
    <location>
        <begin position="1029"/>
        <end position="1041"/>
    </location>
</feature>
<feature type="region of interest" description="Disordered" evidence="1">
    <location>
        <begin position="1012"/>
        <end position="1093"/>
    </location>
</feature>
<keyword evidence="3" id="KW-1185">Reference proteome</keyword>
<feature type="compositionally biased region" description="Low complexity" evidence="1">
    <location>
        <begin position="1049"/>
        <end position="1066"/>
    </location>
</feature>
<feature type="region of interest" description="Disordered" evidence="1">
    <location>
        <begin position="672"/>
        <end position="697"/>
    </location>
</feature>
<feature type="compositionally biased region" description="Low complexity" evidence="1">
    <location>
        <begin position="1118"/>
        <end position="1143"/>
    </location>
</feature>
<feature type="compositionally biased region" description="Low complexity" evidence="1">
    <location>
        <begin position="974"/>
        <end position="991"/>
    </location>
</feature>
<accession>A0A0L0BS48</accession>
<evidence type="ECO:0000313" key="2">
    <source>
        <dbReference type="EMBL" id="KNC22054.1"/>
    </source>
</evidence>